<dbReference type="KEGG" id="dae:Dtox_3433"/>
<protein>
    <recommendedName>
        <fullName evidence="5">Xanthine dehydrogenase</fullName>
    </recommendedName>
</protein>
<evidence type="ECO:0000259" key="1">
    <source>
        <dbReference type="Pfam" id="PF02625"/>
    </source>
</evidence>
<keyword evidence="4" id="KW-1185">Reference proteome</keyword>
<dbReference type="Proteomes" id="UP000002217">
    <property type="component" value="Chromosome"/>
</dbReference>
<organism evidence="3 4">
    <name type="scientific">Desulfofarcimen acetoxidans (strain ATCC 49208 / DSM 771 / KCTC 5769 / VKM B-1644 / 5575)</name>
    <name type="common">Desulfotomaculum acetoxidans</name>
    <dbReference type="NCBI Taxonomy" id="485916"/>
    <lineage>
        <taxon>Bacteria</taxon>
        <taxon>Bacillati</taxon>
        <taxon>Bacillota</taxon>
        <taxon>Clostridia</taxon>
        <taxon>Eubacteriales</taxon>
        <taxon>Peptococcaceae</taxon>
        <taxon>Desulfofarcimen</taxon>
    </lineage>
</organism>
<dbReference type="RefSeq" id="WP_015758846.1">
    <property type="nucleotide sequence ID" value="NC_013216.1"/>
</dbReference>
<name>C8W6P7_DESAS</name>
<dbReference type="Pfam" id="PF02625">
    <property type="entry name" value="XdhC_CoxI"/>
    <property type="match status" value="1"/>
</dbReference>
<dbReference type="PANTHER" id="PTHR30388">
    <property type="entry name" value="ALDEHYDE OXIDOREDUCTASE MOLYBDENUM COFACTOR ASSEMBLY PROTEIN"/>
    <property type="match status" value="1"/>
</dbReference>
<dbReference type="Gene3D" id="3.40.50.720">
    <property type="entry name" value="NAD(P)-binding Rossmann-like Domain"/>
    <property type="match status" value="1"/>
</dbReference>
<reference evidence="3 4" key="1">
    <citation type="journal article" date="2009" name="Stand. Genomic Sci.">
        <title>Complete genome sequence of Desulfotomaculum acetoxidans type strain (5575).</title>
        <authorList>
            <person name="Spring S."/>
            <person name="Lapidus A."/>
            <person name="Schroder M."/>
            <person name="Gleim D."/>
            <person name="Sims D."/>
            <person name="Meincke L."/>
            <person name="Glavina Del Rio T."/>
            <person name="Tice H."/>
            <person name="Copeland A."/>
            <person name="Cheng J.F."/>
            <person name="Lucas S."/>
            <person name="Chen F."/>
            <person name="Nolan M."/>
            <person name="Bruce D."/>
            <person name="Goodwin L."/>
            <person name="Pitluck S."/>
            <person name="Ivanova N."/>
            <person name="Mavromatis K."/>
            <person name="Mikhailova N."/>
            <person name="Pati A."/>
            <person name="Chen A."/>
            <person name="Palaniappan K."/>
            <person name="Land M."/>
            <person name="Hauser L."/>
            <person name="Chang Y.J."/>
            <person name="Jeffries C.D."/>
            <person name="Chain P."/>
            <person name="Saunders E."/>
            <person name="Brettin T."/>
            <person name="Detter J.C."/>
            <person name="Goker M."/>
            <person name="Bristow J."/>
            <person name="Eisen J.A."/>
            <person name="Markowitz V."/>
            <person name="Hugenholtz P."/>
            <person name="Kyrpides N.C."/>
            <person name="Klenk H.P."/>
            <person name="Han C."/>
        </authorList>
    </citation>
    <scope>NUCLEOTIDE SEQUENCE [LARGE SCALE GENOMIC DNA]</scope>
    <source>
        <strain evidence="4">ATCC 49208 / DSM 771 / VKM B-1644</strain>
    </source>
</reference>
<dbReference type="STRING" id="485916.Dtox_3433"/>
<dbReference type="InterPro" id="IPR027051">
    <property type="entry name" value="XdhC_Rossmann_dom"/>
</dbReference>
<evidence type="ECO:0000313" key="4">
    <source>
        <dbReference type="Proteomes" id="UP000002217"/>
    </source>
</evidence>
<accession>C8W6P7</accession>
<dbReference type="OrthoDB" id="9773039at2"/>
<sequence>MSDMLQSVCRLLEDGQDLVLATILSQSGSTPRTAGTKMIVLSDGKIIGTIGGGLVEAAVQKTAAEVWLAAGGAQVKVFDLTGADAQSMDMICGGRLEILIEYVTSDPANLQIYKELDLALRKSQRLYLITVLGQGPDSKGQLLYRAVIDERSVLKESILSDTAFNTEKLNELISITDKSRYPVVFNVENQKIIVEPCFGTGTVYLYGAGHVSQQVASLAALVDFRTIVLDDRKEFANRERFKQADRVEVITSFTEPFADPAPGADSYVVIVTRGHSHDKTVLAQVLRTKAKYIGMIGSNRKRDAIYTALLQEGFTQEDLNRVYCPIGLEIGAETPEEIAVSIVAELVKHRAQRA</sequence>
<dbReference type="EMBL" id="CP001720">
    <property type="protein sequence ID" value="ACV64156.1"/>
    <property type="molecule type" value="Genomic_DNA"/>
</dbReference>
<feature type="domain" description="XdhC Rossmann" evidence="2">
    <location>
        <begin position="203"/>
        <end position="346"/>
    </location>
</feature>
<dbReference type="NCBIfam" id="NF045664">
    <property type="entry name" value="XdhC_rel_AOR"/>
    <property type="match status" value="1"/>
</dbReference>
<proteinExistence type="predicted"/>
<evidence type="ECO:0000259" key="2">
    <source>
        <dbReference type="Pfam" id="PF13478"/>
    </source>
</evidence>
<evidence type="ECO:0000313" key="3">
    <source>
        <dbReference type="EMBL" id="ACV64156.1"/>
    </source>
</evidence>
<feature type="domain" description="XdhC- CoxI" evidence="1">
    <location>
        <begin position="12"/>
        <end position="76"/>
    </location>
</feature>
<gene>
    <name evidence="3" type="ordered locus">Dtox_3433</name>
</gene>
<dbReference type="InterPro" id="IPR052698">
    <property type="entry name" value="MoCofactor_Util/Proc"/>
</dbReference>
<dbReference type="Pfam" id="PF13478">
    <property type="entry name" value="XdhC_C"/>
    <property type="match status" value="1"/>
</dbReference>
<evidence type="ECO:0008006" key="5">
    <source>
        <dbReference type="Google" id="ProtNLM"/>
    </source>
</evidence>
<dbReference type="InterPro" id="IPR003777">
    <property type="entry name" value="XdhC_CoxI"/>
</dbReference>
<dbReference type="eggNOG" id="COG1975">
    <property type="taxonomic scope" value="Bacteria"/>
</dbReference>
<dbReference type="PANTHER" id="PTHR30388:SF6">
    <property type="entry name" value="XANTHINE DEHYDROGENASE SUBUNIT A-RELATED"/>
    <property type="match status" value="1"/>
</dbReference>
<dbReference type="HOGENOM" id="CLU_041115_1_1_9"/>
<dbReference type="AlphaFoldDB" id="C8W6P7"/>